<reference evidence="4" key="1">
    <citation type="submission" date="2016-09" db="EMBL/GenBank/DDBJ databases">
        <authorList>
            <person name="Koehorst J."/>
        </authorList>
    </citation>
    <scope>NUCLEOTIDE SEQUENCE [LARGE SCALE GENOMIC DNA]</scope>
</reference>
<gene>
    <name evidence="3" type="ORF">PYTT_2112</name>
</gene>
<feature type="signal peptide" evidence="1">
    <location>
        <begin position="1"/>
        <end position="26"/>
    </location>
</feature>
<sequence>MNITTIIPSWSAALGLLCLAAIPASAANRKIAPRAAKAPAAQTADTQKLQYETSAKKAQAKAKAGKKIVFLLFTNERTCQPCKMLEAQILSKAEFAKGLQELAVPVKYAFPISGEGATLLGKYSVGGTPTIIYTDASGKKLGQSGYRGGDIQSYINEAKKYRDQAYGAQ</sequence>
<keyword evidence="4" id="KW-1185">Reference proteome</keyword>
<dbReference type="KEGG" id="agl:PYTT_2112"/>
<feature type="chain" id="PRO_5009604569" evidence="1">
    <location>
        <begin position="27"/>
        <end position="169"/>
    </location>
</feature>
<dbReference type="Gene3D" id="3.40.30.10">
    <property type="entry name" value="Glutaredoxin"/>
    <property type="match status" value="1"/>
</dbReference>
<proteinExistence type="predicted"/>
<dbReference type="InterPro" id="IPR036249">
    <property type="entry name" value="Thioredoxin-like_sf"/>
</dbReference>
<dbReference type="AlphaFoldDB" id="A0A1H6M4F6"/>
<evidence type="ECO:0000313" key="4">
    <source>
        <dbReference type="Proteomes" id="UP000176204"/>
    </source>
</evidence>
<evidence type="ECO:0000259" key="2">
    <source>
        <dbReference type="Pfam" id="PF13098"/>
    </source>
</evidence>
<name>A0A1H6M4F6_9BACT</name>
<protein>
    <submittedName>
        <fullName evidence="3">Thioredoxin-like fold</fullName>
    </submittedName>
</protein>
<dbReference type="OrthoDB" id="195735at2"/>
<feature type="domain" description="Thioredoxin-like fold" evidence="2">
    <location>
        <begin position="62"/>
        <end position="146"/>
    </location>
</feature>
<dbReference type="Pfam" id="PF13098">
    <property type="entry name" value="Thioredoxin_2"/>
    <property type="match status" value="1"/>
</dbReference>
<keyword evidence="1" id="KW-0732">Signal</keyword>
<accession>A0A1H6M4F6</accession>
<dbReference type="SUPFAM" id="SSF52833">
    <property type="entry name" value="Thioredoxin-like"/>
    <property type="match status" value="1"/>
</dbReference>
<organism evidence="3 4">
    <name type="scientific">Akkermansia glycaniphila</name>
    <dbReference type="NCBI Taxonomy" id="1679444"/>
    <lineage>
        <taxon>Bacteria</taxon>
        <taxon>Pseudomonadati</taxon>
        <taxon>Verrucomicrobiota</taxon>
        <taxon>Verrucomicrobiia</taxon>
        <taxon>Verrucomicrobiales</taxon>
        <taxon>Akkermansiaceae</taxon>
        <taxon>Akkermansia</taxon>
    </lineage>
</organism>
<dbReference type="InterPro" id="IPR012336">
    <property type="entry name" value="Thioredoxin-like_fold"/>
</dbReference>
<evidence type="ECO:0000256" key="1">
    <source>
        <dbReference type="SAM" id="SignalP"/>
    </source>
</evidence>
<dbReference type="Proteomes" id="UP000176204">
    <property type="component" value="Chromosome I"/>
</dbReference>
<dbReference type="RefSeq" id="WP_141675789.1">
    <property type="nucleotide sequence ID" value="NZ_JACVVN010000012.1"/>
</dbReference>
<evidence type="ECO:0000313" key="3">
    <source>
        <dbReference type="EMBL" id="SEH96169.1"/>
    </source>
</evidence>
<dbReference type="EMBL" id="LT629973">
    <property type="protein sequence ID" value="SEH96169.1"/>
    <property type="molecule type" value="Genomic_DNA"/>
</dbReference>
<dbReference type="STRING" id="1679444.PYTT_2112"/>